<sequence length="678" mass="77206">MASTQSKGKDDHHDQRLLEIYHQARSLDASGLEALCPSYTELKANTERYTQFSLLGKGGLKEVYKCFDTKIQRWVALARLRPDRGADYYELFIHEVRLIASLNHPNIIKVYELGIDDDQRPFFVMDLKGSNTLADVAKQRSRSDLLHIFSKICDAIAYAHAQGVLHLDIKPENIQCDNFGEVLVCDWGLGKIWNPNDTHMEEMQLLTEVLSTESVETRKRGTPGYIAPEKLRAEPNIDAQADIYSLGCLLHYLLVDEPPLQGSEKDILQQINTSTQRSMRARYPQSNLPESLDAIVIKATAVCRQNRYGTVAALQADLQKYLNGFATRAERPSLWRLLSLFVKRHPLPIGVFLAAALTLSAISHFYKKHLAEKDRIAIAEFERAQRLDNKVDALGNELERSKQDIANEIAQTSGFVKQMAIFQRPVEAIKQTRILTNIALEIDPQSEWGILESIKLDCLQLNFKQAIQRASDAGTSITNQKSLDTTAREFPDFDYNQEKRPSLDTLTQFLMHIMEKSYNMPNYFERVISYDHACRTELDGYDEVLKTFLQLVNKQATIERFEYSQKTLTLDLKITGSKIMLCTGSRIQNASKESYLRFLPINHLKLECIGRLKLKDIEGLPIKSLDISKCTKAVFNGSIRLPHLTEIRITKGQHPEGFLQRRIHSNEELSVVILPAKL</sequence>
<keyword evidence="7" id="KW-0723">Serine/threonine-protein kinase</keyword>
<keyword evidence="5" id="KW-0175">Coiled coil</keyword>
<evidence type="ECO:0000313" key="7">
    <source>
        <dbReference type="EMBL" id="MFD2276873.1"/>
    </source>
</evidence>
<dbReference type="PANTHER" id="PTHR43289">
    <property type="entry name" value="MITOGEN-ACTIVATED PROTEIN KINASE KINASE KINASE 20-RELATED"/>
    <property type="match status" value="1"/>
</dbReference>
<gene>
    <name evidence="7" type="ORF">ACFSQZ_10360</name>
</gene>
<dbReference type="Gene3D" id="3.30.200.20">
    <property type="entry name" value="Phosphorylase Kinase, domain 1"/>
    <property type="match status" value="1"/>
</dbReference>
<dbReference type="EMBL" id="JBHUJC010000029">
    <property type="protein sequence ID" value="MFD2276873.1"/>
    <property type="molecule type" value="Genomic_DNA"/>
</dbReference>
<name>A0ABW5E6H4_9BACT</name>
<evidence type="ECO:0000256" key="4">
    <source>
        <dbReference type="ARBA" id="ARBA00022840"/>
    </source>
</evidence>
<accession>A0ABW5E6H4</accession>
<protein>
    <submittedName>
        <fullName evidence="7">Serine/threonine protein kinase</fullName>
    </submittedName>
</protein>
<keyword evidence="4" id="KW-0067">ATP-binding</keyword>
<dbReference type="Gene3D" id="1.10.510.10">
    <property type="entry name" value="Transferase(Phosphotransferase) domain 1"/>
    <property type="match status" value="1"/>
</dbReference>
<keyword evidence="8" id="KW-1185">Reference proteome</keyword>
<proteinExistence type="predicted"/>
<dbReference type="InterPro" id="IPR011009">
    <property type="entry name" value="Kinase-like_dom_sf"/>
</dbReference>
<dbReference type="SMART" id="SM00220">
    <property type="entry name" value="S_TKc"/>
    <property type="match status" value="1"/>
</dbReference>
<dbReference type="PANTHER" id="PTHR43289:SF6">
    <property type="entry name" value="SERINE_THREONINE-PROTEIN KINASE NEKL-3"/>
    <property type="match status" value="1"/>
</dbReference>
<keyword evidence="1" id="KW-0808">Transferase</keyword>
<keyword evidence="3 7" id="KW-0418">Kinase</keyword>
<dbReference type="InterPro" id="IPR000719">
    <property type="entry name" value="Prot_kinase_dom"/>
</dbReference>
<evidence type="ECO:0000256" key="5">
    <source>
        <dbReference type="SAM" id="Coils"/>
    </source>
</evidence>
<dbReference type="Proteomes" id="UP001597297">
    <property type="component" value="Unassembled WGS sequence"/>
</dbReference>
<evidence type="ECO:0000256" key="3">
    <source>
        <dbReference type="ARBA" id="ARBA00022777"/>
    </source>
</evidence>
<comment type="caution">
    <text evidence="7">The sequence shown here is derived from an EMBL/GenBank/DDBJ whole genome shotgun (WGS) entry which is preliminary data.</text>
</comment>
<dbReference type="CDD" id="cd14014">
    <property type="entry name" value="STKc_PknB_like"/>
    <property type="match status" value="1"/>
</dbReference>
<reference evidence="8" key="1">
    <citation type="journal article" date="2019" name="Int. J. Syst. Evol. Microbiol.">
        <title>The Global Catalogue of Microorganisms (GCM) 10K type strain sequencing project: providing services to taxonomists for standard genome sequencing and annotation.</title>
        <authorList>
            <consortium name="The Broad Institute Genomics Platform"/>
            <consortium name="The Broad Institute Genome Sequencing Center for Infectious Disease"/>
            <person name="Wu L."/>
            <person name="Ma J."/>
        </authorList>
    </citation>
    <scope>NUCLEOTIDE SEQUENCE [LARGE SCALE GENOMIC DNA]</scope>
    <source>
        <strain evidence="8">JCM 16545</strain>
    </source>
</reference>
<evidence type="ECO:0000259" key="6">
    <source>
        <dbReference type="PROSITE" id="PS50011"/>
    </source>
</evidence>
<keyword evidence="2" id="KW-0547">Nucleotide-binding</keyword>
<evidence type="ECO:0000256" key="2">
    <source>
        <dbReference type="ARBA" id="ARBA00022741"/>
    </source>
</evidence>
<dbReference type="Pfam" id="PF00069">
    <property type="entry name" value="Pkinase"/>
    <property type="match status" value="1"/>
</dbReference>
<evidence type="ECO:0000256" key="1">
    <source>
        <dbReference type="ARBA" id="ARBA00022679"/>
    </source>
</evidence>
<dbReference type="SUPFAM" id="SSF56112">
    <property type="entry name" value="Protein kinase-like (PK-like)"/>
    <property type="match status" value="1"/>
</dbReference>
<dbReference type="GO" id="GO:0004674">
    <property type="term" value="F:protein serine/threonine kinase activity"/>
    <property type="evidence" value="ECO:0007669"/>
    <property type="project" value="UniProtKB-KW"/>
</dbReference>
<feature type="coiled-coil region" evidence="5">
    <location>
        <begin position="384"/>
        <end position="411"/>
    </location>
</feature>
<feature type="domain" description="Protein kinase" evidence="6">
    <location>
        <begin position="49"/>
        <end position="322"/>
    </location>
</feature>
<evidence type="ECO:0000313" key="8">
    <source>
        <dbReference type="Proteomes" id="UP001597297"/>
    </source>
</evidence>
<organism evidence="7 8">
    <name type="scientific">Rubritalea spongiae</name>
    <dbReference type="NCBI Taxonomy" id="430797"/>
    <lineage>
        <taxon>Bacteria</taxon>
        <taxon>Pseudomonadati</taxon>
        <taxon>Verrucomicrobiota</taxon>
        <taxon>Verrucomicrobiia</taxon>
        <taxon>Verrucomicrobiales</taxon>
        <taxon>Rubritaleaceae</taxon>
        <taxon>Rubritalea</taxon>
    </lineage>
</organism>
<dbReference type="RefSeq" id="WP_377094179.1">
    <property type="nucleotide sequence ID" value="NZ_JBHSJM010000001.1"/>
</dbReference>
<dbReference type="PROSITE" id="PS50011">
    <property type="entry name" value="PROTEIN_KINASE_DOM"/>
    <property type="match status" value="1"/>
</dbReference>